<dbReference type="STRING" id="318479.A0A0N4UE65"/>
<evidence type="ECO:0000313" key="18">
    <source>
        <dbReference type="WBParaSite" id="DME_0000565101-mRNA-1"/>
    </source>
</evidence>
<reference evidence="15 17" key="2">
    <citation type="submission" date="2018-11" db="EMBL/GenBank/DDBJ databases">
        <authorList>
            <consortium name="Pathogen Informatics"/>
        </authorList>
    </citation>
    <scope>NUCLEOTIDE SEQUENCE [LARGE SCALE GENOMIC DNA]</scope>
</reference>
<evidence type="ECO:0000256" key="2">
    <source>
        <dbReference type="ARBA" id="ARBA00004141"/>
    </source>
</evidence>
<dbReference type="PANTHER" id="PTHR45840:SF2">
    <property type="entry name" value="PROTEIN RHOMBOID-RELATED"/>
    <property type="match status" value="1"/>
</dbReference>
<dbReference type="PIRSF" id="PIRSF037470">
    <property type="entry name" value="Rhomboid"/>
    <property type="match status" value="1"/>
</dbReference>
<feature type="transmembrane region" description="Helical" evidence="13">
    <location>
        <begin position="86"/>
        <end position="103"/>
    </location>
</feature>
<dbReference type="PANTHER" id="PTHR45840">
    <property type="entry name" value="RHOMBOID-RELATED PROTEIN"/>
    <property type="match status" value="1"/>
</dbReference>
<evidence type="ECO:0000259" key="14">
    <source>
        <dbReference type="Pfam" id="PF01694"/>
    </source>
</evidence>
<accession>A0A0N4UE65</accession>
<evidence type="ECO:0000256" key="8">
    <source>
        <dbReference type="ARBA" id="ARBA00022825"/>
    </source>
</evidence>
<evidence type="ECO:0000256" key="11">
    <source>
        <dbReference type="PIRNR" id="PIRNR037470"/>
    </source>
</evidence>
<keyword evidence="8" id="KW-0720">Serine protease</keyword>
<dbReference type="Proteomes" id="UP000038040">
    <property type="component" value="Unplaced"/>
</dbReference>
<dbReference type="GO" id="GO:0006508">
    <property type="term" value="P:proteolysis"/>
    <property type="evidence" value="ECO:0007669"/>
    <property type="project" value="UniProtKB-KW"/>
</dbReference>
<feature type="active site" evidence="12">
    <location>
        <position position="263"/>
    </location>
</feature>
<keyword evidence="6 13" id="KW-0812">Transmembrane</keyword>
<feature type="transmembrane region" description="Helical" evidence="13">
    <location>
        <begin position="148"/>
        <end position="166"/>
    </location>
</feature>
<dbReference type="EC" id="3.4.21.105" evidence="4"/>
<feature type="transmembrane region" description="Helical" evidence="13">
    <location>
        <begin position="197"/>
        <end position="219"/>
    </location>
</feature>
<dbReference type="AlphaFoldDB" id="A0A0N4UE65"/>
<organism evidence="16 18">
    <name type="scientific">Dracunculus medinensis</name>
    <name type="common">Guinea worm</name>
    <dbReference type="NCBI Taxonomy" id="318479"/>
    <lineage>
        <taxon>Eukaryota</taxon>
        <taxon>Metazoa</taxon>
        <taxon>Ecdysozoa</taxon>
        <taxon>Nematoda</taxon>
        <taxon>Chromadorea</taxon>
        <taxon>Rhabditida</taxon>
        <taxon>Spirurina</taxon>
        <taxon>Dracunculoidea</taxon>
        <taxon>Dracunculidae</taxon>
        <taxon>Dracunculus</taxon>
    </lineage>
</organism>
<evidence type="ECO:0000313" key="15">
    <source>
        <dbReference type="EMBL" id="VDN50723.1"/>
    </source>
</evidence>
<dbReference type="EMBL" id="UYYG01000006">
    <property type="protein sequence ID" value="VDN50723.1"/>
    <property type="molecule type" value="Genomic_DNA"/>
</dbReference>
<dbReference type="SUPFAM" id="SSF144091">
    <property type="entry name" value="Rhomboid-like"/>
    <property type="match status" value="1"/>
</dbReference>
<evidence type="ECO:0000256" key="12">
    <source>
        <dbReference type="PIRSR" id="PIRSR037470-50"/>
    </source>
</evidence>
<evidence type="ECO:0000256" key="3">
    <source>
        <dbReference type="ARBA" id="ARBA00009045"/>
    </source>
</evidence>
<dbReference type="InterPro" id="IPR051739">
    <property type="entry name" value="Rhomboid_IM_Serine_Proteases"/>
</dbReference>
<dbReference type="FunFam" id="1.20.1540.10:FF:000007">
    <property type="entry name" value="Rhomboid like 2"/>
    <property type="match status" value="1"/>
</dbReference>
<comment type="subcellular location">
    <subcellularLocation>
        <location evidence="2">Membrane</location>
        <topology evidence="2">Multi-pass membrane protein</topology>
    </subcellularLocation>
</comment>
<gene>
    <name evidence="15" type="ORF">DME_LOCUS696</name>
</gene>
<feature type="transmembrane region" description="Helical" evidence="13">
    <location>
        <begin position="231"/>
        <end position="248"/>
    </location>
</feature>
<evidence type="ECO:0000256" key="10">
    <source>
        <dbReference type="ARBA" id="ARBA00023136"/>
    </source>
</evidence>
<feature type="domain" description="Peptidase S54 rhomboid" evidence="14">
    <location>
        <begin position="134"/>
        <end position="278"/>
    </location>
</feature>
<dbReference type="InterPro" id="IPR035952">
    <property type="entry name" value="Rhomboid-like_sf"/>
</dbReference>
<dbReference type="Gene3D" id="1.20.1540.10">
    <property type="entry name" value="Rhomboid-like"/>
    <property type="match status" value="1"/>
</dbReference>
<evidence type="ECO:0000256" key="6">
    <source>
        <dbReference type="ARBA" id="ARBA00022692"/>
    </source>
</evidence>
<keyword evidence="17" id="KW-1185">Reference proteome</keyword>
<keyword evidence="7" id="KW-0378">Hydrolase</keyword>
<evidence type="ECO:0000313" key="16">
    <source>
        <dbReference type="Proteomes" id="UP000038040"/>
    </source>
</evidence>
<dbReference type="InterPro" id="IPR017213">
    <property type="entry name" value="Peptidase_S54_rhomboid_met"/>
</dbReference>
<feature type="active site" description="Nucleophile" evidence="12">
    <location>
        <position position="203"/>
    </location>
</feature>
<dbReference type="GO" id="GO:0004252">
    <property type="term" value="F:serine-type endopeptidase activity"/>
    <property type="evidence" value="ECO:0007669"/>
    <property type="project" value="UniProtKB-UniRule"/>
</dbReference>
<name>A0A0N4UE65_DRAME</name>
<evidence type="ECO:0000256" key="9">
    <source>
        <dbReference type="ARBA" id="ARBA00022989"/>
    </source>
</evidence>
<dbReference type="InterPro" id="IPR022764">
    <property type="entry name" value="Peptidase_S54_rhomboid_dom"/>
</dbReference>
<sequence>MYLFREKFKVELSESQIKVLLNAASRHNHNDFLDLADFSLLVTSAKAQKGKAKRFLYTIADSIISKTERPLVHTYIDEYNCLPPPIFILLISLTQVLVFLWYISGKHDDPMNYCAGCWISGNVGPFLFAPPLRHQVWRFFTYQFLHQGLLHLLPNLVFQLLIGIPLELVHKSWRIAPIYLLAVLLGSLLQYTLDPSVYLIGCSAGVYALIAAHLSNVIINWAEMPYRHMRLAVITVFIAFDLGTTVYRRFQEDKCDRISYTAHIAGIVTGLLMGIVILHNLEILNWERFLMLASLVTYLAIFIFVITMVVFVEPFSKPIWDSSKCFLHSYD</sequence>
<evidence type="ECO:0000256" key="5">
    <source>
        <dbReference type="ARBA" id="ARBA00022670"/>
    </source>
</evidence>
<evidence type="ECO:0000256" key="7">
    <source>
        <dbReference type="ARBA" id="ARBA00022801"/>
    </source>
</evidence>
<dbReference type="GO" id="GO:0016020">
    <property type="term" value="C:membrane"/>
    <property type="evidence" value="ECO:0007669"/>
    <property type="project" value="UniProtKB-SubCell"/>
</dbReference>
<dbReference type="Pfam" id="PF01694">
    <property type="entry name" value="Rhomboid"/>
    <property type="match status" value="1"/>
</dbReference>
<evidence type="ECO:0000256" key="4">
    <source>
        <dbReference type="ARBA" id="ARBA00013039"/>
    </source>
</evidence>
<comment type="similarity">
    <text evidence="3 11">Belongs to the peptidase S54 family.</text>
</comment>
<feature type="transmembrane region" description="Helical" evidence="13">
    <location>
        <begin position="173"/>
        <end position="191"/>
    </location>
</feature>
<evidence type="ECO:0000256" key="1">
    <source>
        <dbReference type="ARBA" id="ARBA00000156"/>
    </source>
</evidence>
<reference evidence="18" key="1">
    <citation type="submission" date="2017-02" db="UniProtKB">
        <authorList>
            <consortium name="WormBaseParasite"/>
        </authorList>
    </citation>
    <scope>IDENTIFICATION</scope>
</reference>
<protein>
    <recommendedName>
        <fullName evidence="4">rhomboid protease</fullName>
        <ecNumber evidence="4">3.4.21.105</ecNumber>
    </recommendedName>
</protein>
<evidence type="ECO:0000256" key="13">
    <source>
        <dbReference type="SAM" id="Phobius"/>
    </source>
</evidence>
<keyword evidence="10 13" id="KW-0472">Membrane</keyword>
<keyword evidence="9 13" id="KW-1133">Transmembrane helix</keyword>
<keyword evidence="5" id="KW-0645">Protease</keyword>
<proteinExistence type="inferred from homology"/>
<evidence type="ECO:0000313" key="17">
    <source>
        <dbReference type="Proteomes" id="UP000274756"/>
    </source>
</evidence>
<dbReference type="Proteomes" id="UP000274756">
    <property type="component" value="Unassembled WGS sequence"/>
</dbReference>
<feature type="transmembrane region" description="Helical" evidence="13">
    <location>
        <begin position="290"/>
        <end position="312"/>
    </location>
</feature>
<dbReference type="OrthoDB" id="418595at2759"/>
<feature type="transmembrane region" description="Helical" evidence="13">
    <location>
        <begin position="260"/>
        <end position="278"/>
    </location>
</feature>
<comment type="catalytic activity">
    <reaction evidence="1">
        <text>Cleaves type-1 transmembrane domains using a catalytic dyad composed of serine and histidine that are contributed by different transmembrane domains.</text>
        <dbReference type="EC" id="3.4.21.105"/>
    </reaction>
</comment>
<dbReference type="WBParaSite" id="DME_0000565101-mRNA-1">
    <property type="protein sequence ID" value="DME_0000565101-mRNA-1"/>
    <property type="gene ID" value="DME_0000565101"/>
</dbReference>